<sequence>MGTLSSSTTASRYLADLFNYFCRCIPGISTLLVIAVVVFGNDTLAFVVLTLVYHVLIVAHTARNCYGVYATWKGMLETANRPGQHSESAVSSNEPNLTTQIIEHDSRTLIHAIIVANYNEHLDTLRETLSMLASHDMAHSSYEVYLAMEAQEQGAELKAMTLISEFGQFFRYFTYTVHPLDLPGEARGKSSNLAFSARVASNRYIKLRQSNVVLTTMDADSHFLSSYFEMISTYCASKGTDNFTIFVPPIVFDRNSDNVSPLVRCADKFWSAAGIAGLFENSTVKIPTSVFSITMALARYVEFWDTGPEAIGDELHMYLKCFFQTGGQLNTVPIYSPVSQCNVEHGDVTADMTVGQRWILSSQARFKQASRHMWGIMDSGYATRHALSLLMSQSSTTDRSAFTGEKASATTPTNLPESIQPGKVMGPLLYYRTAIVVHRVYEAHFLHVHYFIDGLACFLLPLVTTVPRSSVVGRVLVYASYLRTIAFYGGLVQMLLYERLYFAARDLRRRFIQAALSSRWSHIPSVGQASAKSVDVVRQSLQQVDISRHSSWIGFLDCLLLPVAGAFYVIIPSLKAQLLQFWSIDFVFEVSSKPVKSK</sequence>
<evidence type="ECO:0000313" key="1">
    <source>
        <dbReference type="EMBL" id="KAK9235887.1"/>
    </source>
</evidence>
<dbReference type="EMBL" id="MU971401">
    <property type="protein sequence ID" value="KAK9235887.1"/>
    <property type="molecule type" value="Genomic_DNA"/>
</dbReference>
<gene>
    <name evidence="1" type="ORF">V1525DRAFT_380567</name>
</gene>
<reference evidence="2" key="1">
    <citation type="journal article" date="2024" name="Front. Bioeng. Biotechnol.">
        <title>Genome-scale model development and genomic sequencing of the oleaginous clade Lipomyces.</title>
        <authorList>
            <person name="Czajka J.J."/>
            <person name="Han Y."/>
            <person name="Kim J."/>
            <person name="Mondo S.J."/>
            <person name="Hofstad B.A."/>
            <person name="Robles A."/>
            <person name="Haridas S."/>
            <person name="Riley R."/>
            <person name="LaButti K."/>
            <person name="Pangilinan J."/>
            <person name="Andreopoulos W."/>
            <person name="Lipzen A."/>
            <person name="Yan J."/>
            <person name="Wang M."/>
            <person name="Ng V."/>
            <person name="Grigoriev I.V."/>
            <person name="Spatafora J.W."/>
            <person name="Magnuson J.K."/>
            <person name="Baker S.E."/>
            <person name="Pomraning K.R."/>
        </authorList>
    </citation>
    <scope>NUCLEOTIDE SEQUENCE [LARGE SCALE GENOMIC DNA]</scope>
    <source>
        <strain evidence="2">CBS 7786</strain>
    </source>
</reference>
<protein>
    <submittedName>
        <fullName evidence="1">Uncharacterized protein</fullName>
    </submittedName>
</protein>
<comment type="caution">
    <text evidence="1">The sequence shown here is derived from an EMBL/GenBank/DDBJ whole genome shotgun (WGS) entry which is preliminary data.</text>
</comment>
<organism evidence="1 2">
    <name type="scientific">Lipomyces kononenkoae</name>
    <name type="common">Yeast</name>
    <dbReference type="NCBI Taxonomy" id="34357"/>
    <lineage>
        <taxon>Eukaryota</taxon>
        <taxon>Fungi</taxon>
        <taxon>Dikarya</taxon>
        <taxon>Ascomycota</taxon>
        <taxon>Saccharomycotina</taxon>
        <taxon>Lipomycetes</taxon>
        <taxon>Lipomycetales</taxon>
        <taxon>Lipomycetaceae</taxon>
        <taxon>Lipomyces</taxon>
    </lineage>
</organism>
<keyword evidence="2" id="KW-1185">Reference proteome</keyword>
<accession>A0ACC3SW62</accession>
<name>A0ACC3SW62_LIPKO</name>
<evidence type="ECO:0000313" key="2">
    <source>
        <dbReference type="Proteomes" id="UP001433508"/>
    </source>
</evidence>
<dbReference type="Proteomes" id="UP001433508">
    <property type="component" value="Unassembled WGS sequence"/>
</dbReference>
<proteinExistence type="predicted"/>